<dbReference type="EMBL" id="CP038462">
    <property type="protein sequence ID" value="QCC76562.1"/>
    <property type="molecule type" value="Genomic_DNA"/>
</dbReference>
<feature type="region of interest" description="Disordered" evidence="1">
    <location>
        <begin position="321"/>
        <end position="380"/>
    </location>
</feature>
<proteinExistence type="predicted"/>
<dbReference type="PANTHER" id="PTHR32309">
    <property type="entry name" value="TYROSINE-PROTEIN KINASE"/>
    <property type="match status" value="1"/>
</dbReference>
<gene>
    <name evidence="3" type="ORF">E2C04_03855</name>
</gene>
<name>A0A4P7U8Y4_9ACTN</name>
<feature type="transmembrane region" description="Helical" evidence="2">
    <location>
        <begin position="184"/>
        <end position="204"/>
    </location>
</feature>
<dbReference type="Proteomes" id="UP000297025">
    <property type="component" value="Chromosome"/>
</dbReference>
<evidence type="ECO:0000256" key="1">
    <source>
        <dbReference type="SAM" id="MobiDB-lite"/>
    </source>
</evidence>
<evidence type="ECO:0000256" key="2">
    <source>
        <dbReference type="SAM" id="Phobius"/>
    </source>
</evidence>
<feature type="compositionally biased region" description="Low complexity" evidence="1">
    <location>
        <begin position="332"/>
        <end position="380"/>
    </location>
</feature>
<organism evidence="3 4">
    <name type="scientific">Nocardioides daphniae</name>
    <dbReference type="NCBI Taxonomy" id="402297"/>
    <lineage>
        <taxon>Bacteria</taxon>
        <taxon>Bacillati</taxon>
        <taxon>Actinomycetota</taxon>
        <taxon>Actinomycetes</taxon>
        <taxon>Propionibacteriales</taxon>
        <taxon>Nocardioidaceae</taxon>
        <taxon>Nocardioides</taxon>
    </lineage>
</organism>
<keyword evidence="2" id="KW-0472">Membrane</keyword>
<protein>
    <recommendedName>
        <fullName evidence="5">Lipopolysaccharide biosynthesis protein</fullName>
    </recommendedName>
</protein>
<dbReference type="InterPro" id="IPR050445">
    <property type="entry name" value="Bact_polysacc_biosynth/exp"/>
</dbReference>
<dbReference type="AlphaFoldDB" id="A0A4P7U8Y4"/>
<keyword evidence="2" id="KW-1133">Transmembrane helix</keyword>
<reference evidence="3 4" key="1">
    <citation type="journal article" date="2008" name="Int. J. Syst. Evol. Microbiol.">
        <title>Nocardioides daphniae sp. nov., isolated from Daphnia cucullata (Crustacea: Cladocera).</title>
        <authorList>
            <person name="Toth E.M."/>
            <person name="Keki Z."/>
            <person name="Homonnay Z.G."/>
            <person name="Borsodi A.K."/>
            <person name="Marialigeti K."/>
            <person name="Schumann P."/>
        </authorList>
    </citation>
    <scope>NUCLEOTIDE SEQUENCE [LARGE SCALE GENOMIC DNA]</scope>
    <source>
        <strain evidence="3 4">JCM 16608</strain>
    </source>
</reference>
<evidence type="ECO:0000313" key="4">
    <source>
        <dbReference type="Proteomes" id="UP000297025"/>
    </source>
</evidence>
<accession>A0A4P7U8Y4</accession>
<evidence type="ECO:0000313" key="3">
    <source>
        <dbReference type="EMBL" id="QCC76562.1"/>
    </source>
</evidence>
<keyword evidence="2" id="KW-0812">Transmembrane</keyword>
<dbReference type="KEGG" id="ndp:E2C04_03855"/>
<sequence>MNPITDNAFSSSRPASDLLVPETEQAMARSTTVVRNVAELSDGDLTAAQVRANMVATLLPDSTVVRIDYTASTPRESADGAVLVAKEYLTYRSAVAEERIDQAVQQLEKRRKPLEASLVDANRAVSAAQTGADRAAAEARLQSVTADLTSVNSQINQLRAISTSGGTIISEPDPQRAVVSPDRAAILVAGVLGGLLLGLVLPFMGNAFDRRVRSAHDVARAGGGGVVATLDQPRAVVPPGDEDADEIRALRERLLAVVVAERPVLVVADVGPADHLPSDVATNLAVLIADSGKATTLLLPNYPDESLAQVVSALGLVEGGTPRGRAGSTAGWSPRWWSPSRRPTPTACRPPTSSLASSRTPPAAAPSPWWAWRRAATRSG</sequence>
<dbReference type="OrthoDB" id="4938344at2"/>
<evidence type="ECO:0008006" key="5">
    <source>
        <dbReference type="Google" id="ProtNLM"/>
    </source>
</evidence>
<dbReference type="RefSeq" id="WP_135831611.1">
    <property type="nucleotide sequence ID" value="NZ_CP038462.1"/>
</dbReference>
<dbReference type="PANTHER" id="PTHR32309:SF31">
    <property type="entry name" value="CAPSULAR EXOPOLYSACCHARIDE FAMILY"/>
    <property type="match status" value="1"/>
</dbReference>